<evidence type="ECO:0000256" key="4">
    <source>
        <dbReference type="ARBA" id="ARBA00022679"/>
    </source>
</evidence>
<evidence type="ECO:0000256" key="1">
    <source>
        <dbReference type="ARBA" id="ARBA00012340"/>
    </source>
</evidence>
<evidence type="ECO:0000256" key="3">
    <source>
        <dbReference type="ARBA" id="ARBA00022654"/>
    </source>
</evidence>
<dbReference type="EMBL" id="CP034673">
    <property type="protein sequence ID" value="AZS27400.1"/>
    <property type="molecule type" value="Genomic_DNA"/>
</dbReference>
<dbReference type="InterPro" id="IPR016181">
    <property type="entry name" value="Acyl_CoA_acyltransferase"/>
</dbReference>
<dbReference type="InterPro" id="IPR001690">
    <property type="entry name" value="Autoind_synthase"/>
</dbReference>
<organism evidence="10 11">
    <name type="scientific">Vibrio anguillarum</name>
    <name type="common">Listonella anguillarum</name>
    <dbReference type="NCBI Taxonomy" id="55601"/>
    <lineage>
        <taxon>Bacteria</taxon>
        <taxon>Pseudomonadati</taxon>
        <taxon>Pseudomonadota</taxon>
        <taxon>Gammaproteobacteria</taxon>
        <taxon>Vibrionales</taxon>
        <taxon>Vibrionaceae</taxon>
        <taxon>Vibrio</taxon>
    </lineage>
</organism>
<dbReference type="InterPro" id="IPR018311">
    <property type="entry name" value="Autoind_synth_CS"/>
</dbReference>
<dbReference type="PANTHER" id="PTHR39322">
    <property type="entry name" value="ACYL-HOMOSERINE-LACTONE SYNTHASE"/>
    <property type="match status" value="1"/>
</dbReference>
<keyword evidence="3 8" id="KW-0673">Quorum sensing</keyword>
<dbReference type="AlphaFoldDB" id="A0A1Q1JXH5"/>
<dbReference type="EC" id="2.3.1.184" evidence="1 9"/>
<dbReference type="PRINTS" id="PR01549">
    <property type="entry name" value="AUTOINDCRSYN"/>
</dbReference>
<dbReference type="Proteomes" id="UP000256923">
    <property type="component" value="Chromosome 2"/>
</dbReference>
<keyword evidence="4 9" id="KW-0808">Transferase</keyword>
<evidence type="ECO:0000256" key="8">
    <source>
        <dbReference type="PROSITE-ProRule" id="PRU00533"/>
    </source>
</evidence>
<keyword evidence="6 8" id="KW-0071">Autoinducer synthesis</keyword>
<evidence type="ECO:0000256" key="2">
    <source>
        <dbReference type="ARBA" id="ARBA00018768"/>
    </source>
</evidence>
<dbReference type="GO" id="GO:0007165">
    <property type="term" value="P:signal transduction"/>
    <property type="evidence" value="ECO:0007669"/>
    <property type="project" value="TreeGrafter"/>
</dbReference>
<proteinExistence type="inferred from homology"/>
<comment type="similarity">
    <text evidence="8 9">Belongs to the autoinducer synthase family.</text>
</comment>
<evidence type="ECO:0000256" key="6">
    <source>
        <dbReference type="ARBA" id="ARBA00022929"/>
    </source>
</evidence>
<evidence type="ECO:0000256" key="5">
    <source>
        <dbReference type="ARBA" id="ARBA00022691"/>
    </source>
</evidence>
<dbReference type="SUPFAM" id="SSF55729">
    <property type="entry name" value="Acyl-CoA N-acyltransferases (Nat)"/>
    <property type="match status" value="1"/>
</dbReference>
<evidence type="ECO:0000313" key="10">
    <source>
        <dbReference type="EMBL" id="AZS27400.1"/>
    </source>
</evidence>
<accession>A0A1Q1JXH5</accession>
<dbReference type="Gene3D" id="3.40.630.30">
    <property type="match status" value="1"/>
</dbReference>
<dbReference type="RefSeq" id="WP_017046000.1">
    <property type="nucleotide sequence ID" value="NZ_CP022104.1"/>
</dbReference>
<comment type="catalytic activity">
    <reaction evidence="7 9">
        <text>a fatty acyl-[ACP] + S-adenosyl-L-methionine = an N-acyl-L-homoserine lactone + S-methyl-5'-thioadenosine + holo-[ACP] + H(+)</text>
        <dbReference type="Rhea" id="RHEA:10096"/>
        <dbReference type="Rhea" id="RHEA-COMP:9685"/>
        <dbReference type="Rhea" id="RHEA-COMP:14125"/>
        <dbReference type="ChEBI" id="CHEBI:15378"/>
        <dbReference type="ChEBI" id="CHEBI:17509"/>
        <dbReference type="ChEBI" id="CHEBI:55474"/>
        <dbReference type="ChEBI" id="CHEBI:59789"/>
        <dbReference type="ChEBI" id="CHEBI:64479"/>
        <dbReference type="ChEBI" id="CHEBI:138651"/>
        <dbReference type="EC" id="2.3.1.184"/>
    </reaction>
</comment>
<sequence>MTISIYSHTFQSVPQADYVSLLKLRYKVFSQRLQWELKTNREMETDEYDVPEAHYLYAKEEQGHLVGCWRILPTTSRYMLKDTFSELLGVQQAPKAKEIYELSRFAVDKDHSAQLGGVSNVTLQMFQSLYHHAQQYHINAYVTVTSASVEKLIKRMGIPCERLGDKKVHLLGSTRSVALHIPMNEAYRASVNA</sequence>
<evidence type="ECO:0000256" key="7">
    <source>
        <dbReference type="ARBA" id="ARBA00048576"/>
    </source>
</evidence>
<gene>
    <name evidence="10" type="ORF">DYL72_21290</name>
</gene>
<name>A0A1Q1JXH5_VIBAN</name>
<dbReference type="GO" id="GO:0061579">
    <property type="term" value="F:N-acyl homoserine lactone synthase activity"/>
    <property type="evidence" value="ECO:0007669"/>
    <property type="project" value="UniProtKB-UniRule"/>
</dbReference>
<dbReference type="Pfam" id="PF00765">
    <property type="entry name" value="Autoind_synth"/>
    <property type="match status" value="1"/>
</dbReference>
<dbReference type="PROSITE" id="PS51187">
    <property type="entry name" value="AUTOINDUCER_SYNTH_2"/>
    <property type="match status" value="1"/>
</dbReference>
<protein>
    <recommendedName>
        <fullName evidence="2 9">Acyl-homoserine-lactone synthase</fullName>
        <ecNumber evidence="1 9">2.3.1.184</ecNumber>
    </recommendedName>
    <alternativeName>
        <fullName evidence="9">Autoinducer synthesis protein</fullName>
    </alternativeName>
</protein>
<evidence type="ECO:0000313" key="11">
    <source>
        <dbReference type="Proteomes" id="UP000256923"/>
    </source>
</evidence>
<dbReference type="PANTHER" id="PTHR39322:SF1">
    <property type="entry name" value="ISOVALERYL-HOMOSERINE LACTONE SYNTHASE"/>
    <property type="match status" value="1"/>
</dbReference>
<dbReference type="GO" id="GO:0009372">
    <property type="term" value="P:quorum sensing"/>
    <property type="evidence" value="ECO:0007669"/>
    <property type="project" value="UniProtKB-UniRule"/>
</dbReference>
<evidence type="ECO:0000256" key="9">
    <source>
        <dbReference type="RuleBase" id="RU361135"/>
    </source>
</evidence>
<keyword evidence="5 9" id="KW-0949">S-adenosyl-L-methionine</keyword>
<dbReference type="PROSITE" id="PS00949">
    <property type="entry name" value="AUTOINDUCER_SYNTH_1"/>
    <property type="match status" value="1"/>
</dbReference>
<reference evidence="10 11" key="1">
    <citation type="submission" date="2018-12" db="EMBL/GenBank/DDBJ databases">
        <title>Characterization and Draft Genome of Vibrio anguillarum J360 Marine Pathogen Isolated from an Outbreak in Lumpfish (Cyclopterus lumpus).</title>
        <authorList>
            <person name="Vasquez J.I."/>
            <person name="Cao T."/>
            <person name="Chakraborty S."/>
            <person name="Gnanagobal H."/>
            <person name="Wescot J."/>
            <person name="Boyce D."/>
            <person name="Santander J."/>
        </authorList>
    </citation>
    <scope>NUCLEOTIDE SEQUENCE [LARGE SCALE GENOMIC DNA]</scope>
    <source>
        <strain evidence="10 11">J360</strain>
    </source>
</reference>